<dbReference type="PANTHER" id="PTHR32285:SF7">
    <property type="entry name" value="PROTEIN TRICHOME BIREFRINGENCE-LIKE 3"/>
    <property type="match status" value="1"/>
</dbReference>
<comment type="caution">
    <text evidence="10">The sequence shown here is derived from an EMBL/GenBank/DDBJ whole genome shotgun (WGS) entry which is preliminary data.</text>
</comment>
<comment type="similarity">
    <text evidence="2">Belongs to the PC-esterase family. TBL subfamily.</text>
</comment>
<name>A0A1Q3BZX8_CEPFO</name>
<feature type="domain" description="Trichome birefringence-like N-terminal" evidence="9">
    <location>
        <begin position="88"/>
        <end position="141"/>
    </location>
</feature>
<dbReference type="PANTHER" id="PTHR32285">
    <property type="entry name" value="PROTEIN TRICHOME BIREFRINGENCE-LIKE 9-RELATED"/>
    <property type="match status" value="1"/>
</dbReference>
<dbReference type="InParanoid" id="A0A1Q3BZX8"/>
<evidence type="ECO:0000256" key="1">
    <source>
        <dbReference type="ARBA" id="ARBA00004167"/>
    </source>
</evidence>
<protein>
    <submittedName>
        <fullName evidence="10">PC-Esterase domain-containing protein/PMR5N domain-containing protein</fullName>
    </submittedName>
</protein>
<dbReference type="InterPro" id="IPR026057">
    <property type="entry name" value="TBL_C"/>
</dbReference>
<evidence type="ECO:0000256" key="6">
    <source>
        <dbReference type="ARBA" id="ARBA00023136"/>
    </source>
</evidence>
<dbReference type="Pfam" id="PF13839">
    <property type="entry name" value="PC-Esterase"/>
    <property type="match status" value="1"/>
</dbReference>
<dbReference type="Pfam" id="PF14416">
    <property type="entry name" value="PMR5N"/>
    <property type="match status" value="1"/>
</dbReference>
<evidence type="ECO:0000313" key="11">
    <source>
        <dbReference type="Proteomes" id="UP000187406"/>
    </source>
</evidence>
<dbReference type="GO" id="GO:0016020">
    <property type="term" value="C:membrane"/>
    <property type="evidence" value="ECO:0007669"/>
    <property type="project" value="UniProtKB-SubCell"/>
</dbReference>
<dbReference type="AlphaFoldDB" id="A0A1Q3BZX8"/>
<dbReference type="STRING" id="3775.A0A1Q3BZX8"/>
<evidence type="ECO:0000259" key="8">
    <source>
        <dbReference type="Pfam" id="PF13839"/>
    </source>
</evidence>
<accession>A0A1Q3BZX8</accession>
<dbReference type="OrthoDB" id="630188at2759"/>
<evidence type="ECO:0000256" key="5">
    <source>
        <dbReference type="ARBA" id="ARBA00022989"/>
    </source>
</evidence>
<keyword evidence="4" id="KW-0735">Signal-anchor</keyword>
<organism evidence="10 11">
    <name type="scientific">Cephalotus follicularis</name>
    <name type="common">Albany pitcher plant</name>
    <dbReference type="NCBI Taxonomy" id="3775"/>
    <lineage>
        <taxon>Eukaryota</taxon>
        <taxon>Viridiplantae</taxon>
        <taxon>Streptophyta</taxon>
        <taxon>Embryophyta</taxon>
        <taxon>Tracheophyta</taxon>
        <taxon>Spermatophyta</taxon>
        <taxon>Magnoliopsida</taxon>
        <taxon>eudicotyledons</taxon>
        <taxon>Gunneridae</taxon>
        <taxon>Pentapetalae</taxon>
        <taxon>rosids</taxon>
        <taxon>fabids</taxon>
        <taxon>Oxalidales</taxon>
        <taxon>Cephalotaceae</taxon>
        <taxon>Cephalotus</taxon>
    </lineage>
</organism>
<evidence type="ECO:0000259" key="9">
    <source>
        <dbReference type="Pfam" id="PF14416"/>
    </source>
</evidence>
<dbReference type="InterPro" id="IPR029962">
    <property type="entry name" value="TBL"/>
</dbReference>
<dbReference type="FunCoup" id="A0A1Q3BZX8">
    <property type="interactions" value="49"/>
</dbReference>
<feature type="domain" description="Trichome birefringence-like C-terminal" evidence="8">
    <location>
        <begin position="143"/>
        <end position="430"/>
    </location>
</feature>
<gene>
    <name evidence="10" type="ORF">CFOL_v3_17054</name>
</gene>
<dbReference type="EMBL" id="BDDD01001118">
    <property type="protein sequence ID" value="GAV73570.1"/>
    <property type="molecule type" value="Genomic_DNA"/>
</dbReference>
<sequence>MTLAGPSPSTIMKAYRGKLHLSIITLVLCSFAFVALFYTERVSPLSTNSILKLKSCSKKSATKKSSDKTAEESVHNSLLDDRFDFDPEECNVVHGKWAFNRSIKPLYTDRSCPYLDRQFCCVKNGRRDSDYRHWEWQPDDCTLPRFNPEIALKKLRGKRLLFVGDSLQRGQWQSFVCMVESIIPEDKKSMKRGRALSVFTAKEYDVTIEFYWAPFLVESNSDVHIIGDPKQRILRVDSIAKHAQHWEGRDILVFNTYVWWMSGLKIKSLWGSFANGEEGYEELDTTVAYKIGLKTWANWVDSTVNPNKTRVFFTTMSPTHTRSADWGKMEGLRCYNETKPVMKKKHWGTGSNKQMMSVVASIVEKMKVPVTFVNITQISEYRIDAHTSVYTETGGKLLTDEQKADPLHHADCIHWCLPGVPDTWNQIFLAHL</sequence>
<evidence type="ECO:0000256" key="7">
    <source>
        <dbReference type="SAM" id="Phobius"/>
    </source>
</evidence>
<dbReference type="Proteomes" id="UP000187406">
    <property type="component" value="Unassembled WGS sequence"/>
</dbReference>
<keyword evidence="11" id="KW-1185">Reference proteome</keyword>
<evidence type="ECO:0000256" key="4">
    <source>
        <dbReference type="ARBA" id="ARBA00022968"/>
    </source>
</evidence>
<evidence type="ECO:0000313" key="10">
    <source>
        <dbReference type="EMBL" id="GAV73570.1"/>
    </source>
</evidence>
<keyword evidence="3 7" id="KW-0812">Transmembrane</keyword>
<dbReference type="GO" id="GO:0016413">
    <property type="term" value="F:O-acetyltransferase activity"/>
    <property type="evidence" value="ECO:0007669"/>
    <property type="project" value="InterPro"/>
</dbReference>
<keyword evidence="5 7" id="KW-1133">Transmembrane helix</keyword>
<proteinExistence type="inferred from homology"/>
<comment type="subcellular location">
    <subcellularLocation>
        <location evidence="1">Membrane</location>
        <topology evidence="1">Single-pass membrane protein</topology>
    </subcellularLocation>
</comment>
<dbReference type="GO" id="GO:0005794">
    <property type="term" value="C:Golgi apparatus"/>
    <property type="evidence" value="ECO:0007669"/>
    <property type="project" value="TreeGrafter"/>
</dbReference>
<dbReference type="InterPro" id="IPR025846">
    <property type="entry name" value="TBL_N"/>
</dbReference>
<reference evidence="11" key="1">
    <citation type="submission" date="2016-04" db="EMBL/GenBank/DDBJ databases">
        <title>Cephalotus genome sequencing.</title>
        <authorList>
            <person name="Fukushima K."/>
            <person name="Hasebe M."/>
            <person name="Fang X."/>
        </authorList>
    </citation>
    <scope>NUCLEOTIDE SEQUENCE [LARGE SCALE GENOMIC DNA]</scope>
    <source>
        <strain evidence="11">cv. St1</strain>
    </source>
</reference>
<feature type="transmembrane region" description="Helical" evidence="7">
    <location>
        <begin position="21"/>
        <end position="39"/>
    </location>
</feature>
<evidence type="ECO:0000256" key="3">
    <source>
        <dbReference type="ARBA" id="ARBA00022692"/>
    </source>
</evidence>
<keyword evidence="6 7" id="KW-0472">Membrane</keyword>
<evidence type="ECO:0000256" key="2">
    <source>
        <dbReference type="ARBA" id="ARBA00007727"/>
    </source>
</evidence>